<evidence type="ECO:0000313" key="2">
    <source>
        <dbReference type="EMBL" id="PQO45472.1"/>
    </source>
</evidence>
<feature type="transmembrane region" description="Helical" evidence="1">
    <location>
        <begin position="193"/>
        <end position="213"/>
    </location>
</feature>
<feature type="transmembrane region" description="Helical" evidence="1">
    <location>
        <begin position="155"/>
        <end position="181"/>
    </location>
</feature>
<comment type="caution">
    <text evidence="2">The sequence shown here is derived from an EMBL/GenBank/DDBJ whole genome shotgun (WGS) entry which is preliminary data.</text>
</comment>
<dbReference type="AlphaFoldDB" id="A0A2S8GM12"/>
<keyword evidence="1" id="KW-0472">Membrane</keyword>
<keyword evidence="1" id="KW-1133">Transmembrane helix</keyword>
<dbReference type="Proteomes" id="UP000237819">
    <property type="component" value="Unassembled WGS sequence"/>
</dbReference>
<proteinExistence type="predicted"/>
<reference evidence="2 3" key="1">
    <citation type="submission" date="2018-02" db="EMBL/GenBank/DDBJ databases">
        <title>Comparative genomes isolates from brazilian mangrove.</title>
        <authorList>
            <person name="Araujo J.E."/>
            <person name="Taketani R.G."/>
            <person name="Silva M.C.P."/>
            <person name="Loureco M.V."/>
            <person name="Andreote F.D."/>
        </authorList>
    </citation>
    <scope>NUCLEOTIDE SEQUENCE [LARGE SCALE GENOMIC DNA]</scope>
    <source>
        <strain evidence="2 3">Nap-Phe MGV</strain>
    </source>
</reference>
<name>A0A2S8GM12_9BACT</name>
<gene>
    <name evidence="2" type="ORF">C5Y93_13555</name>
</gene>
<protein>
    <recommendedName>
        <fullName evidence="4">SMODS and SLOG-associating 2TM effector domain-containing protein</fullName>
    </recommendedName>
</protein>
<evidence type="ECO:0008006" key="4">
    <source>
        <dbReference type="Google" id="ProtNLM"/>
    </source>
</evidence>
<evidence type="ECO:0000256" key="1">
    <source>
        <dbReference type="SAM" id="Phobius"/>
    </source>
</evidence>
<keyword evidence="1" id="KW-0812">Transmembrane</keyword>
<accession>A0A2S8GM12</accession>
<sequence length="289" mass="33144">MVSFLLSAFAVAMALLPVGFHWNPHDWKELACVLLELFSILIILLIVVQANVWGWHQRWIDYRLIAELIFHLRIVAPLGGASAFPQLPAHWQSYGQPAATWMAWYVRAIERRLGLPDAQVNQGYLLEELGRLKHHVEGQVDYHHLTAKRYQRIEWCLFVAGLLLLVATLGCCIGHAVPFISHDWHLPESMPHWLTFCCGFFPALGAAFAGLVNQGEFRRIEKRSESMVQQLKLLIAEIDRLQTRMAEDQSGRQYSPDVLELASRTARTMLNEVLDWRVVFLDRPIHPPV</sequence>
<organism evidence="2 3">
    <name type="scientific">Blastopirellula marina</name>
    <dbReference type="NCBI Taxonomy" id="124"/>
    <lineage>
        <taxon>Bacteria</taxon>
        <taxon>Pseudomonadati</taxon>
        <taxon>Planctomycetota</taxon>
        <taxon>Planctomycetia</taxon>
        <taxon>Pirellulales</taxon>
        <taxon>Pirellulaceae</taxon>
        <taxon>Blastopirellula</taxon>
    </lineage>
</organism>
<feature type="transmembrane region" description="Helical" evidence="1">
    <location>
        <begin position="30"/>
        <end position="53"/>
    </location>
</feature>
<evidence type="ECO:0000313" key="3">
    <source>
        <dbReference type="Proteomes" id="UP000237819"/>
    </source>
</evidence>
<dbReference type="EMBL" id="PUHZ01000014">
    <property type="protein sequence ID" value="PQO45472.1"/>
    <property type="molecule type" value="Genomic_DNA"/>
</dbReference>